<reference evidence="1 2" key="1">
    <citation type="submission" date="2019-09" db="EMBL/GenBank/DDBJ databases">
        <title>Genomic sequencing of 4 copper resistant soil isolates.</title>
        <authorList>
            <person name="Havryliuk O."/>
        </authorList>
    </citation>
    <scope>NUCLEOTIDE SEQUENCE [LARGE SCALE GENOMIC DNA]</scope>
    <source>
        <strain evidence="1 2">UKR4</strain>
    </source>
</reference>
<name>A0A5M8E7L0_PSEVE</name>
<evidence type="ECO:0000313" key="2">
    <source>
        <dbReference type="Proteomes" id="UP000323909"/>
    </source>
</evidence>
<comment type="caution">
    <text evidence="1">The sequence shown here is derived from an EMBL/GenBank/DDBJ whole genome shotgun (WGS) entry which is preliminary data.</text>
</comment>
<evidence type="ECO:0000313" key="1">
    <source>
        <dbReference type="EMBL" id="KAA6167236.1"/>
    </source>
</evidence>
<protein>
    <recommendedName>
        <fullName evidence="3">RiboL-PSP-HEPN domain-containing protein</fullName>
    </recommendedName>
</protein>
<gene>
    <name evidence="1" type="ORF">F3K53_32585</name>
</gene>
<dbReference type="AlphaFoldDB" id="A0A5M8E7L0"/>
<dbReference type="EMBL" id="VWXT01000797">
    <property type="protein sequence ID" value="KAA6167236.1"/>
    <property type="molecule type" value="Genomic_DNA"/>
</dbReference>
<proteinExistence type="predicted"/>
<dbReference type="RefSeq" id="WP_150056216.1">
    <property type="nucleotide sequence ID" value="NZ_VWXT01000797.1"/>
</dbReference>
<dbReference type="Proteomes" id="UP000323909">
    <property type="component" value="Unassembled WGS sequence"/>
</dbReference>
<sequence length="272" mass="29863">MLCLLGHEVTPGKRRPPVAGGGNLVSVGVLRVTGMAPDQGVEVAKALSVISSRNKFIGTLNSNLDLFEQILPYATYSYHANKSAIHPSQATRVVGLCFMSNIGAWEEFLGRIFIRYMAGARTPSYSPVLKIGACHSMDHAIDVLAGKSDYDITKGYLTWTKFADVISKATIFFDRGEPFTKIPPVYKDRIADAIVIRNRVAHSSEKCVKDFAKVAKSFLGLAPSASLPQGTSVGKLLKGTDVRHFQTFNNSASYYQAYDMMFRHLAYMLVPD</sequence>
<organism evidence="1 2">
    <name type="scientific">Pseudomonas veronii</name>
    <dbReference type="NCBI Taxonomy" id="76761"/>
    <lineage>
        <taxon>Bacteria</taxon>
        <taxon>Pseudomonadati</taxon>
        <taxon>Pseudomonadota</taxon>
        <taxon>Gammaproteobacteria</taxon>
        <taxon>Pseudomonadales</taxon>
        <taxon>Pseudomonadaceae</taxon>
        <taxon>Pseudomonas</taxon>
    </lineage>
</organism>
<accession>A0A5M8E7L0</accession>
<evidence type="ECO:0008006" key="3">
    <source>
        <dbReference type="Google" id="ProtNLM"/>
    </source>
</evidence>